<sequence length="235" mass="25306">MEGIFYKSFLKLVAGKEKQLAILIDPDKFDISATKSFLNKIPKETTHLFVGGSTVANGETEETVKALKAESKLPIFLFPGDHSHITPLADALLFLTLLSGRNAEYLVGQQIKSISKLKNLALEIISTGYILIDGGNNSSVSKVTKTEPLPQENIELIVNTALAGQFMGAKLIYLEAGSGAKIPVKPEIISEVKKAINIPLIVGGGIKTEVQKETAYRSGADMIVMGTAFEIESTK</sequence>
<dbReference type="PANTHER" id="PTHR40029:SF2">
    <property type="entry name" value="HEPTAPRENYLGLYCERYL PHOSPHATE SYNTHASE"/>
    <property type="match status" value="1"/>
</dbReference>
<evidence type="ECO:0000256" key="2">
    <source>
        <dbReference type="ARBA" id="ARBA00022679"/>
    </source>
</evidence>
<evidence type="ECO:0000256" key="9">
    <source>
        <dbReference type="HAMAP-Rule" id="MF_00112"/>
    </source>
</evidence>
<comment type="function">
    <text evidence="9">Prenyltransferase that catalyzes the transfer of the geranylgeranyl moiety of geranylgeranyl diphosphate (GGPP) to the C3 hydroxyl of sn-glycerol-1-phosphate (G1P).</text>
</comment>
<gene>
    <name evidence="10" type="ORF">ESV24_08180</name>
</gene>
<dbReference type="InterPro" id="IPR038597">
    <property type="entry name" value="GGGP/HepGP_synthase_sf"/>
</dbReference>
<dbReference type="Gene3D" id="3.20.20.390">
    <property type="entry name" value="FMN-linked oxidoreductases"/>
    <property type="match status" value="1"/>
</dbReference>
<dbReference type="GO" id="GO:0005737">
    <property type="term" value="C:cytoplasm"/>
    <property type="evidence" value="ECO:0007669"/>
    <property type="project" value="InterPro"/>
</dbReference>
<evidence type="ECO:0000313" key="11">
    <source>
        <dbReference type="Proteomes" id="UP000321945"/>
    </source>
</evidence>
<reference evidence="10 11" key="1">
    <citation type="submission" date="2019-08" db="EMBL/GenBank/DDBJ databases">
        <title>Genome of Aequorivita lipolytica Y10-2 (type strain).</title>
        <authorList>
            <person name="Bowman J.P."/>
        </authorList>
    </citation>
    <scope>NUCLEOTIDE SEQUENCE [LARGE SCALE GENOMIC DNA]</scope>
    <source>
        <strain evidence="10 11">Y10-2</strain>
    </source>
</reference>
<dbReference type="NCBIfam" id="TIGR01768">
    <property type="entry name" value="GGGP-family"/>
    <property type="match status" value="1"/>
</dbReference>
<proteinExistence type="inferred from homology"/>
<comment type="caution">
    <text evidence="10">The sequence shown here is derived from an EMBL/GenBank/DDBJ whole genome shotgun (WGS) entry which is preliminary data.</text>
</comment>
<organism evidence="10 11">
    <name type="scientific">Aequorivita lipolytica</name>
    <dbReference type="NCBI Taxonomy" id="153267"/>
    <lineage>
        <taxon>Bacteria</taxon>
        <taxon>Pseudomonadati</taxon>
        <taxon>Bacteroidota</taxon>
        <taxon>Flavobacteriia</taxon>
        <taxon>Flavobacteriales</taxon>
        <taxon>Flavobacteriaceae</taxon>
        <taxon>Aequorivita</taxon>
    </lineage>
</organism>
<dbReference type="PANTHER" id="PTHR40029">
    <property type="match status" value="1"/>
</dbReference>
<dbReference type="GO" id="GO:0046474">
    <property type="term" value="P:glycerophospholipid biosynthetic process"/>
    <property type="evidence" value="ECO:0007669"/>
    <property type="project" value="UniProtKB-UniRule"/>
</dbReference>
<comment type="similarity">
    <text evidence="9">Belongs to the GGGP/HepGP synthase family. Group II subfamily.</text>
</comment>
<comment type="caution">
    <text evidence="9">Lacks conserved residue(s) required for the propagation of feature annotation.</text>
</comment>
<dbReference type="Proteomes" id="UP000321945">
    <property type="component" value="Unassembled WGS sequence"/>
</dbReference>
<dbReference type="GO" id="GO:0047294">
    <property type="term" value="F:phosphoglycerol geranylgeranyltransferase activity"/>
    <property type="evidence" value="ECO:0007669"/>
    <property type="project" value="UniProtKB-UniRule"/>
</dbReference>
<dbReference type="InterPro" id="IPR039074">
    <property type="entry name" value="GGGP/HepGP_synthase_I"/>
</dbReference>
<evidence type="ECO:0000256" key="8">
    <source>
        <dbReference type="ARBA" id="ARBA00047288"/>
    </source>
</evidence>
<keyword evidence="2 9" id="KW-0808">Transferase</keyword>
<keyword evidence="4 9" id="KW-0460">Magnesium</keyword>
<dbReference type="HAMAP" id="MF_00112">
    <property type="entry name" value="GGGP_HepGP_synthase"/>
    <property type="match status" value="1"/>
</dbReference>
<dbReference type="EMBL" id="VORU01000005">
    <property type="protein sequence ID" value="TXD69327.1"/>
    <property type="molecule type" value="Genomic_DNA"/>
</dbReference>
<keyword evidence="1 9" id="KW-0444">Lipid biosynthesis</keyword>
<feature type="binding site" evidence="9">
    <location>
        <position position="53"/>
    </location>
    <ligand>
        <name>Mg(2+)</name>
        <dbReference type="ChEBI" id="CHEBI:18420"/>
    </ligand>
</feature>
<dbReference type="EC" id="2.5.1.41" evidence="9"/>
<keyword evidence="7 9" id="KW-1208">Phospholipid metabolism</keyword>
<dbReference type="NCBIfam" id="NF003198">
    <property type="entry name" value="PRK04169.1-2"/>
    <property type="match status" value="1"/>
</dbReference>
<keyword evidence="11" id="KW-1185">Reference proteome</keyword>
<keyword evidence="5 9" id="KW-0443">Lipid metabolism</keyword>
<keyword evidence="6 9" id="KW-0594">Phospholipid biosynthesis</keyword>
<dbReference type="Pfam" id="PF01884">
    <property type="entry name" value="PcrB"/>
    <property type="match status" value="1"/>
</dbReference>
<evidence type="ECO:0000256" key="4">
    <source>
        <dbReference type="ARBA" id="ARBA00022842"/>
    </source>
</evidence>
<dbReference type="InterPro" id="IPR010946">
    <property type="entry name" value="GGGP_synth"/>
</dbReference>
<comment type="cofactor">
    <cofactor evidence="9">
        <name>Mg(2+)</name>
        <dbReference type="ChEBI" id="CHEBI:18420"/>
    </cofactor>
</comment>
<evidence type="ECO:0000256" key="7">
    <source>
        <dbReference type="ARBA" id="ARBA00023264"/>
    </source>
</evidence>
<dbReference type="SUPFAM" id="SSF51395">
    <property type="entry name" value="FMN-linked oxidoreductases"/>
    <property type="match status" value="1"/>
</dbReference>
<dbReference type="RefSeq" id="WP_111814173.1">
    <property type="nucleotide sequence ID" value="NZ_CBCRZQ010000002.1"/>
</dbReference>
<dbReference type="NCBIfam" id="TIGR01769">
    <property type="entry name" value="GGGP"/>
    <property type="match status" value="1"/>
</dbReference>
<dbReference type="GO" id="GO:0120536">
    <property type="term" value="F:heptaprenylglyceryl phosphate synthase activity"/>
    <property type="evidence" value="ECO:0007669"/>
    <property type="project" value="UniProtKB-ARBA"/>
</dbReference>
<dbReference type="InterPro" id="IPR008205">
    <property type="entry name" value="GGGP_HepGP_synthase"/>
</dbReference>
<evidence type="ECO:0000313" key="10">
    <source>
        <dbReference type="EMBL" id="TXD69327.1"/>
    </source>
</evidence>
<comment type="catalytic activity">
    <reaction evidence="8 9">
        <text>sn-glycerol 1-phosphate + (2E,6E,10E)-geranylgeranyl diphosphate = sn-3-O-(geranylgeranyl)glycerol 1-phosphate + diphosphate</text>
        <dbReference type="Rhea" id="RHEA:23404"/>
        <dbReference type="ChEBI" id="CHEBI:33019"/>
        <dbReference type="ChEBI" id="CHEBI:57677"/>
        <dbReference type="ChEBI" id="CHEBI:57685"/>
        <dbReference type="ChEBI" id="CHEBI:58756"/>
        <dbReference type="EC" id="2.5.1.41"/>
    </reaction>
</comment>
<keyword evidence="3 9" id="KW-0479">Metal-binding</keyword>
<dbReference type="AlphaFoldDB" id="A0A5C6YPS1"/>
<protein>
    <recommendedName>
        <fullName evidence="9">Geranylgeranylglyceryl phosphate synthase</fullName>
        <shortName evidence="9">GGGP synthase</shortName>
        <shortName evidence="9">GGGPS</shortName>
        <ecNumber evidence="9">2.5.1.41</ecNumber>
    </recommendedName>
    <alternativeName>
        <fullName evidence="9">(S)-3-O-geranylgeranylglyceryl phosphate synthase</fullName>
    </alternativeName>
    <alternativeName>
        <fullName evidence="9">Phosphoglycerol geranylgeranyltransferase</fullName>
    </alternativeName>
</protein>
<evidence type="ECO:0000256" key="1">
    <source>
        <dbReference type="ARBA" id="ARBA00022516"/>
    </source>
</evidence>
<feature type="binding site" evidence="9">
    <location>
        <begin position="204"/>
        <end position="205"/>
    </location>
    <ligand>
        <name>sn-glycerol 1-phosphate</name>
        <dbReference type="ChEBI" id="CHEBI:57685"/>
    </ligand>
</feature>
<feature type="binding site" evidence="9">
    <location>
        <begin position="226"/>
        <end position="227"/>
    </location>
    <ligand>
        <name>sn-glycerol 1-phosphate</name>
        <dbReference type="ChEBI" id="CHEBI:57685"/>
    </ligand>
</feature>
<accession>A0A5C6YPS1</accession>
<dbReference type="GO" id="GO:0000287">
    <property type="term" value="F:magnesium ion binding"/>
    <property type="evidence" value="ECO:0007669"/>
    <property type="project" value="UniProtKB-UniRule"/>
</dbReference>
<name>A0A5C6YPS1_9FLAO</name>
<evidence type="ECO:0000256" key="6">
    <source>
        <dbReference type="ARBA" id="ARBA00023209"/>
    </source>
</evidence>
<evidence type="ECO:0000256" key="3">
    <source>
        <dbReference type="ARBA" id="ARBA00022723"/>
    </source>
</evidence>
<dbReference type="OrthoDB" id="9807235at2"/>
<feature type="binding site" evidence="9">
    <location>
        <position position="25"/>
    </location>
    <ligand>
        <name>Mg(2+)</name>
        <dbReference type="ChEBI" id="CHEBI:18420"/>
    </ligand>
</feature>
<evidence type="ECO:0000256" key="5">
    <source>
        <dbReference type="ARBA" id="ARBA00023098"/>
    </source>
</evidence>
<feature type="binding site" evidence="9">
    <location>
        <begin position="173"/>
        <end position="179"/>
    </location>
    <ligand>
        <name>sn-glycerol 1-phosphate</name>
        <dbReference type="ChEBI" id="CHEBI:57685"/>
    </ligand>
</feature>